<organism evidence="2 3">
    <name type="scientific">Sclerotinia borealis (strain F-4128)</name>
    <dbReference type="NCBI Taxonomy" id="1432307"/>
    <lineage>
        <taxon>Eukaryota</taxon>
        <taxon>Fungi</taxon>
        <taxon>Dikarya</taxon>
        <taxon>Ascomycota</taxon>
        <taxon>Pezizomycotina</taxon>
        <taxon>Leotiomycetes</taxon>
        <taxon>Helotiales</taxon>
        <taxon>Sclerotiniaceae</taxon>
        <taxon>Sclerotinia</taxon>
    </lineage>
</organism>
<dbReference type="OrthoDB" id="10609981at2759"/>
<feature type="compositionally biased region" description="Basic and acidic residues" evidence="1">
    <location>
        <begin position="1"/>
        <end position="10"/>
    </location>
</feature>
<evidence type="ECO:0000313" key="3">
    <source>
        <dbReference type="Proteomes" id="UP000019487"/>
    </source>
</evidence>
<evidence type="ECO:0000313" key="2">
    <source>
        <dbReference type="EMBL" id="ESZ96960.1"/>
    </source>
</evidence>
<gene>
    <name evidence="2" type="ORF">SBOR_2642</name>
</gene>
<comment type="caution">
    <text evidence="2">The sequence shown here is derived from an EMBL/GenBank/DDBJ whole genome shotgun (WGS) entry which is preliminary data.</text>
</comment>
<dbReference type="HOGENOM" id="CLU_2360959_0_0_1"/>
<dbReference type="Proteomes" id="UP000019487">
    <property type="component" value="Unassembled WGS sequence"/>
</dbReference>
<feature type="compositionally biased region" description="Basic and acidic residues" evidence="1">
    <location>
        <begin position="33"/>
        <end position="46"/>
    </location>
</feature>
<protein>
    <submittedName>
        <fullName evidence="2">Uncharacterized protein</fullName>
    </submittedName>
</protein>
<dbReference type="EMBL" id="AYSA01000111">
    <property type="protein sequence ID" value="ESZ96960.1"/>
    <property type="molecule type" value="Genomic_DNA"/>
</dbReference>
<name>W9CR47_SCLBF</name>
<proteinExistence type="predicted"/>
<sequence length="96" mass="10287">MRTRNDDFKKREKRVQPVFRDVGPSGKGGGEPTHGDRGAEDNAPVHDGYEERVADDGAVVEGMEGLQGTGKFIEEGCSAVEGIAEGVERGEEKIEG</sequence>
<feature type="region of interest" description="Disordered" evidence="1">
    <location>
        <begin position="1"/>
        <end position="46"/>
    </location>
</feature>
<evidence type="ECO:0000256" key="1">
    <source>
        <dbReference type="SAM" id="MobiDB-lite"/>
    </source>
</evidence>
<dbReference type="AlphaFoldDB" id="W9CR47"/>
<keyword evidence="3" id="KW-1185">Reference proteome</keyword>
<reference evidence="2 3" key="1">
    <citation type="journal article" date="2014" name="Genome Announc.">
        <title>Draft genome sequence of Sclerotinia borealis, a psychrophilic plant pathogenic fungus.</title>
        <authorList>
            <person name="Mardanov A.V."/>
            <person name="Beletsky A.V."/>
            <person name="Kadnikov V.V."/>
            <person name="Ignatov A.N."/>
            <person name="Ravin N.V."/>
        </authorList>
    </citation>
    <scope>NUCLEOTIDE SEQUENCE [LARGE SCALE GENOMIC DNA]</scope>
    <source>
        <strain evidence="3">F-4157</strain>
    </source>
</reference>
<accession>W9CR47</accession>